<gene>
    <name evidence="9" type="ORF">QVD17_09151</name>
</gene>
<evidence type="ECO:0000256" key="1">
    <source>
        <dbReference type="ARBA" id="ARBA00004123"/>
    </source>
</evidence>
<dbReference type="PROSITE" id="PS50853">
    <property type="entry name" value="FN3"/>
    <property type="match status" value="1"/>
</dbReference>
<dbReference type="Pfam" id="PF07227">
    <property type="entry name" value="PHD_Oberon"/>
    <property type="match status" value="1"/>
</dbReference>
<feature type="region of interest" description="Disordered" evidence="6">
    <location>
        <begin position="184"/>
        <end position="219"/>
    </location>
</feature>
<dbReference type="InterPro" id="IPR044514">
    <property type="entry name" value="VIN3-like"/>
</dbReference>
<dbReference type="GO" id="GO:0008270">
    <property type="term" value="F:zinc ion binding"/>
    <property type="evidence" value="ECO:0007669"/>
    <property type="project" value="UniProtKB-KW"/>
</dbReference>
<dbReference type="InterPro" id="IPR056990">
    <property type="entry name" value="VIN3-like_C"/>
</dbReference>
<feature type="compositionally biased region" description="Polar residues" evidence="6">
    <location>
        <begin position="184"/>
        <end position="194"/>
    </location>
</feature>
<keyword evidence="7" id="KW-0812">Transmembrane</keyword>
<keyword evidence="4" id="KW-0862">Zinc</keyword>
<dbReference type="SUPFAM" id="SSF49265">
    <property type="entry name" value="Fibronectin type III"/>
    <property type="match status" value="1"/>
</dbReference>
<dbReference type="EMBL" id="JAUHHV010000002">
    <property type="protein sequence ID" value="KAK1432256.1"/>
    <property type="molecule type" value="Genomic_DNA"/>
</dbReference>
<keyword evidence="2" id="KW-0479">Metal-binding</keyword>
<dbReference type="GO" id="GO:0040029">
    <property type="term" value="P:epigenetic regulation of gene expression"/>
    <property type="evidence" value="ECO:0007669"/>
    <property type="project" value="InterPro"/>
</dbReference>
<protein>
    <recommendedName>
        <fullName evidence="8">Fibronectin type-III domain-containing protein</fullName>
    </recommendedName>
</protein>
<dbReference type="InterPro" id="IPR032881">
    <property type="entry name" value="Oberon-like_PHD"/>
</dbReference>
<dbReference type="AlphaFoldDB" id="A0AAD8P521"/>
<keyword evidence="7" id="KW-1133">Transmembrane helix</keyword>
<dbReference type="Pfam" id="PF23376">
    <property type="entry name" value="Fn3_VIN3"/>
    <property type="match status" value="1"/>
</dbReference>
<dbReference type="InterPro" id="IPR058585">
    <property type="entry name" value="Fn3_VIN3"/>
</dbReference>
<keyword evidence="7" id="KW-0472">Membrane</keyword>
<dbReference type="GO" id="GO:0005634">
    <property type="term" value="C:nucleus"/>
    <property type="evidence" value="ECO:0007669"/>
    <property type="project" value="UniProtKB-SubCell"/>
</dbReference>
<evidence type="ECO:0000256" key="6">
    <source>
        <dbReference type="SAM" id="MobiDB-lite"/>
    </source>
</evidence>
<feature type="transmembrane region" description="Helical" evidence="7">
    <location>
        <begin position="50"/>
        <end position="72"/>
    </location>
</feature>
<organism evidence="9 10">
    <name type="scientific">Tagetes erecta</name>
    <name type="common">African marigold</name>
    <dbReference type="NCBI Taxonomy" id="13708"/>
    <lineage>
        <taxon>Eukaryota</taxon>
        <taxon>Viridiplantae</taxon>
        <taxon>Streptophyta</taxon>
        <taxon>Embryophyta</taxon>
        <taxon>Tracheophyta</taxon>
        <taxon>Spermatophyta</taxon>
        <taxon>Magnoliopsida</taxon>
        <taxon>eudicotyledons</taxon>
        <taxon>Gunneridae</taxon>
        <taxon>Pentapetalae</taxon>
        <taxon>asterids</taxon>
        <taxon>campanulids</taxon>
        <taxon>Asterales</taxon>
        <taxon>Asteraceae</taxon>
        <taxon>Asteroideae</taxon>
        <taxon>Heliantheae alliance</taxon>
        <taxon>Tageteae</taxon>
        <taxon>Tagetes</taxon>
    </lineage>
</organism>
<evidence type="ECO:0000313" key="10">
    <source>
        <dbReference type="Proteomes" id="UP001229421"/>
    </source>
</evidence>
<comment type="subcellular location">
    <subcellularLocation>
        <location evidence="1">Nucleus</location>
    </subcellularLocation>
</comment>
<dbReference type="GO" id="GO:0010048">
    <property type="term" value="P:vernalization response"/>
    <property type="evidence" value="ECO:0007669"/>
    <property type="project" value="InterPro"/>
</dbReference>
<evidence type="ECO:0000256" key="5">
    <source>
        <dbReference type="ARBA" id="ARBA00023242"/>
    </source>
</evidence>
<name>A0AAD8P521_TARER</name>
<evidence type="ECO:0000256" key="4">
    <source>
        <dbReference type="ARBA" id="ARBA00022833"/>
    </source>
</evidence>
<keyword evidence="5" id="KW-0539">Nucleus</keyword>
<accession>A0AAD8P521</accession>
<dbReference type="Proteomes" id="UP001229421">
    <property type="component" value="Unassembled WGS sequence"/>
</dbReference>
<dbReference type="InterPro" id="IPR036116">
    <property type="entry name" value="FN3_sf"/>
</dbReference>
<keyword evidence="10" id="KW-1185">Reference proteome</keyword>
<proteinExistence type="predicted"/>
<sequence>MSTPRRPHADIVICILFVFRRHFIKKKYARPLPGADLDQPLLRSSKVCRAFSSITITLFLLVFLFLSLSLSLSRLNPTIIFLLSFPLMMRNTNPEPAFSGIESLFSGFVLDPEKCNQLSLEEKRKLVHRIAQWSDDAPKILSSLTRKELLEIICAEMGKERKYSGFTKLRMIQHLLKLVSENTNTPTTRSSLDFSPSKKQKHEGPLEQPSNNSTTFENTKKDQTKTRVCQNVACKASMLPKDAFCKRCSCCICHQFDDNKDPSLWLTCDWDSESCNEGDEPCSMSCHLNCALNHQRAGISTNGHYPKLDGGFYCVSCGKSNRLMRTWRKQLVFANEARRVDALCLRVSLSHKILEGTVKYQKVLRIVESAAKILESEVGPVGLASMKMDRRLVNRLSCSTEVQNLCSSAIEAFDSLCSNSSFNHFQPNRLPTCQISFEETTPTSVTIVLDYEQHLFEDFFGCRIWHRMSTHKTYPKEATYIVLNPEKRFKITNLEPSTEYTCMVSFFSNNKVLGFWESKWSTRKITEVNANTQTDSTTDFPCTPCKSDGTTKMGPRGEPKKNGYEYAVGVIRSLEHNGHLSKDFRVKFLTWFSLKATMQQRRIVNVFVDALIDDPPSLAEQLLDTFTDEICGH</sequence>
<evidence type="ECO:0000256" key="7">
    <source>
        <dbReference type="SAM" id="Phobius"/>
    </source>
</evidence>
<evidence type="ECO:0000256" key="3">
    <source>
        <dbReference type="ARBA" id="ARBA00022771"/>
    </source>
</evidence>
<evidence type="ECO:0000313" key="9">
    <source>
        <dbReference type="EMBL" id="KAK1432256.1"/>
    </source>
</evidence>
<comment type="caution">
    <text evidence="9">The sequence shown here is derived from an EMBL/GenBank/DDBJ whole genome shotgun (WGS) entry which is preliminary data.</text>
</comment>
<dbReference type="Pfam" id="PF23380">
    <property type="entry name" value="VIN3_C"/>
    <property type="match status" value="1"/>
</dbReference>
<feature type="compositionally biased region" description="Polar residues" evidence="6">
    <location>
        <begin position="208"/>
        <end position="217"/>
    </location>
</feature>
<feature type="domain" description="Fibronectin type-III" evidence="8">
    <location>
        <begin position="431"/>
        <end position="531"/>
    </location>
</feature>
<evidence type="ECO:0000259" key="8">
    <source>
        <dbReference type="PROSITE" id="PS50853"/>
    </source>
</evidence>
<evidence type="ECO:0000256" key="2">
    <source>
        <dbReference type="ARBA" id="ARBA00022723"/>
    </source>
</evidence>
<reference evidence="9" key="1">
    <citation type="journal article" date="2023" name="bioRxiv">
        <title>Improved chromosome-level genome assembly for marigold (Tagetes erecta).</title>
        <authorList>
            <person name="Jiang F."/>
            <person name="Yuan L."/>
            <person name="Wang S."/>
            <person name="Wang H."/>
            <person name="Xu D."/>
            <person name="Wang A."/>
            <person name="Fan W."/>
        </authorList>
    </citation>
    <scope>NUCLEOTIDE SEQUENCE</scope>
    <source>
        <strain evidence="9">WSJ</strain>
        <tissue evidence="9">Leaf</tissue>
    </source>
</reference>
<dbReference type="PANTHER" id="PTHR46286">
    <property type="entry name" value="VIN3-LIKE PROTEIN 2-RELATED"/>
    <property type="match status" value="1"/>
</dbReference>
<keyword evidence="3" id="KW-0863">Zinc-finger</keyword>
<dbReference type="InterPro" id="IPR003961">
    <property type="entry name" value="FN3_dom"/>
</dbReference>
<dbReference type="PANTHER" id="PTHR46286:SF6">
    <property type="entry name" value="OS08G0220600 PROTEIN"/>
    <property type="match status" value="1"/>
</dbReference>